<dbReference type="PANTHER" id="PTHR43734">
    <property type="entry name" value="PHYTOENE DESATURASE"/>
    <property type="match status" value="1"/>
</dbReference>
<keyword evidence="3 4" id="KW-0560">Oxidoreductase</keyword>
<evidence type="ECO:0000256" key="1">
    <source>
        <dbReference type="ARBA" id="ARBA00004829"/>
    </source>
</evidence>
<dbReference type="NCBIfam" id="TIGR02734">
    <property type="entry name" value="crtI_fam"/>
    <property type="match status" value="1"/>
</dbReference>
<dbReference type="AlphaFoldDB" id="A4GI50"/>
<evidence type="ECO:0000256" key="3">
    <source>
        <dbReference type="ARBA" id="ARBA00023002"/>
    </source>
</evidence>
<comment type="similarity">
    <text evidence="4">Belongs to the carotenoid/retinoid oxidoreductase family.</text>
</comment>
<comment type="pathway">
    <text evidence="1 4">Carotenoid biosynthesis.</text>
</comment>
<organism evidence="6">
    <name type="scientific">uncultured marine bacterium EB0_41B09</name>
    <dbReference type="NCBI Taxonomy" id="415438"/>
    <lineage>
        <taxon>Bacteria</taxon>
        <taxon>environmental samples</taxon>
    </lineage>
</organism>
<feature type="domain" description="Amine oxidase" evidence="5">
    <location>
        <begin position="12"/>
        <end position="481"/>
    </location>
</feature>
<dbReference type="InterPro" id="IPR002937">
    <property type="entry name" value="Amino_oxidase"/>
</dbReference>
<accession>A4GI50</accession>
<name>A4GI50_9BACT</name>
<dbReference type="Pfam" id="PF01593">
    <property type="entry name" value="Amino_oxidase"/>
    <property type="match status" value="1"/>
</dbReference>
<dbReference type="InterPro" id="IPR014105">
    <property type="entry name" value="Carotenoid/retinoid_OxRdtase"/>
</dbReference>
<dbReference type="InterPro" id="IPR036188">
    <property type="entry name" value="FAD/NAD-bd_sf"/>
</dbReference>
<sequence length="488" mass="55555">MKQAAVIGGGFGGIAAALRLRSRGIDVTLYERLEALGGRAQVFKKNSYIHDAGPTVITAPYLFYELFELFGEKLDDYLEFRPLDPWYRFNFNDQTQFDYGPNREKMLSQIEKISPNDVGGYLKMLKEANAIFELGYQKLAGHPFHKLMTMIKYAPAIIKMRGYESVYTFVSRYLEHPNLRQAFSIQPLLVGGNPFQTSSIYALIHSLEQKWGIYFCMGGTGKLVKELEKLMLRQGIKIKYQHDVEHLSTRNNEISELHFTNGYSHKFDIIVSNADPIQVSTELIGRKKMSLHNAFVNKFAKHSMGLFVLFFGSKKQYKNIAHHTIWMGPRYKGLLEDIFDHHKLAEDFSIYLHRPTCTDTSFAPVGHDSYYALVPVPNLKGNQNWDKIKEKFANNILDALGKTIMPGIKENARDIFSMTPKDFKSNYRTPFGSGFSIAPILRQSAWFRTHNQDGKYKNLFYVGAGTHPGAGVPGVINSAKAVEKILYP</sequence>
<dbReference type="GO" id="GO:0016491">
    <property type="term" value="F:oxidoreductase activity"/>
    <property type="evidence" value="ECO:0007669"/>
    <property type="project" value="UniProtKB-KW"/>
</dbReference>
<dbReference type="Gene3D" id="3.50.50.60">
    <property type="entry name" value="FAD/NAD(P)-binding domain"/>
    <property type="match status" value="2"/>
</dbReference>
<keyword evidence="2 4" id="KW-0125">Carotenoid biosynthesis</keyword>
<evidence type="ECO:0000256" key="2">
    <source>
        <dbReference type="ARBA" id="ARBA00022746"/>
    </source>
</evidence>
<dbReference type="PANTHER" id="PTHR43734:SF3">
    <property type="entry name" value="B-CAROTENE KETOLASE"/>
    <property type="match status" value="1"/>
</dbReference>
<proteinExistence type="inferred from homology"/>
<dbReference type="EMBL" id="EF089400">
    <property type="protein sequence ID" value="ABL97761.1"/>
    <property type="molecule type" value="Genomic_DNA"/>
</dbReference>
<evidence type="ECO:0000313" key="6">
    <source>
        <dbReference type="EMBL" id="ABL97761.1"/>
    </source>
</evidence>
<reference evidence="6" key="1">
    <citation type="journal article" date="2007" name="Environ. Microbiol.">
        <title>Proteorhodopsin photosystem gene clusters exhibit co-evolutionary trends and shared ancestry among diverse marine microbial phyla.</title>
        <authorList>
            <person name="McCarren J."/>
            <person name="Delong E.F."/>
        </authorList>
    </citation>
    <scope>NUCLEOTIDE SEQUENCE</scope>
</reference>
<evidence type="ECO:0000259" key="5">
    <source>
        <dbReference type="Pfam" id="PF01593"/>
    </source>
</evidence>
<dbReference type="GO" id="GO:0016117">
    <property type="term" value="P:carotenoid biosynthetic process"/>
    <property type="evidence" value="ECO:0007669"/>
    <property type="project" value="UniProtKB-KW"/>
</dbReference>
<evidence type="ECO:0000256" key="4">
    <source>
        <dbReference type="RuleBase" id="RU362075"/>
    </source>
</evidence>
<protein>
    <submittedName>
        <fullName evidence="6">CrtI phytoene dehydrogenase</fullName>
    </submittedName>
</protein>
<gene>
    <name evidence="6" type="ORF">MBMO_EB0-41B09.0031</name>
</gene>
<dbReference type="SUPFAM" id="SSF51905">
    <property type="entry name" value="FAD/NAD(P)-binding domain"/>
    <property type="match status" value="1"/>
</dbReference>